<dbReference type="Proteomes" id="UP001596056">
    <property type="component" value="Unassembled WGS sequence"/>
</dbReference>
<evidence type="ECO:0000256" key="1">
    <source>
        <dbReference type="ARBA" id="ARBA00004651"/>
    </source>
</evidence>
<keyword evidence="5 7" id="KW-1133">Transmembrane helix</keyword>
<proteinExistence type="inferred from homology"/>
<dbReference type="InterPro" id="IPR000515">
    <property type="entry name" value="MetI-like"/>
</dbReference>
<reference evidence="11" key="1">
    <citation type="journal article" date="2019" name="Int. J. Syst. Evol. Microbiol.">
        <title>The Global Catalogue of Microorganisms (GCM) 10K type strain sequencing project: providing services to taxonomists for standard genome sequencing and annotation.</title>
        <authorList>
            <consortium name="The Broad Institute Genomics Platform"/>
            <consortium name="The Broad Institute Genome Sequencing Center for Infectious Disease"/>
            <person name="Wu L."/>
            <person name="Ma J."/>
        </authorList>
    </citation>
    <scope>NUCLEOTIDE SEQUENCE [LARGE SCALE GENOMIC DNA]</scope>
    <source>
        <strain evidence="11">KACC 11588</strain>
    </source>
</reference>
<dbReference type="CDD" id="cd06261">
    <property type="entry name" value="TM_PBP2"/>
    <property type="match status" value="1"/>
</dbReference>
<evidence type="ECO:0000256" key="6">
    <source>
        <dbReference type="ARBA" id="ARBA00023136"/>
    </source>
</evidence>
<evidence type="ECO:0000313" key="10">
    <source>
        <dbReference type="EMBL" id="MFC5565474.1"/>
    </source>
</evidence>
<feature type="transmembrane region" description="Helical" evidence="7">
    <location>
        <begin position="212"/>
        <end position="239"/>
    </location>
</feature>
<feature type="domain" description="ABC transmembrane type-1" evidence="9">
    <location>
        <begin position="58"/>
        <end position="238"/>
    </location>
</feature>
<keyword evidence="2 7" id="KW-0813">Transport</keyword>
<sequence>MAKPRVDRAALGLSLLAMLAIWAAAAALAQDPVRLPTPWRVADVLWSEAQSGDLLRHVLATLTRVAWAFGLAMVVGAALGLLLGTRPRLDRWADAWVVIALNLPALVVIVLAYIWFGLNEVSAIGAVAFNKVALVLVTMREGARALDPAVAGMAKVFRLTPWQRLRHVLLPQLAPYLAASARNGLAIIWKLVLVVEFLGRPNGVGFQIHLHFQLFDVATVLAYSAAFVAVMLLVEYALLQPVEGRARRWRTA</sequence>
<evidence type="ECO:0000256" key="7">
    <source>
        <dbReference type="RuleBase" id="RU363032"/>
    </source>
</evidence>
<dbReference type="RefSeq" id="WP_209837925.1">
    <property type="nucleotide sequence ID" value="NZ_JAGGJP010000002.1"/>
</dbReference>
<gene>
    <name evidence="10" type="ORF">ACFPOC_03475</name>
</gene>
<name>A0ABW0S9C4_9RHOB</name>
<evidence type="ECO:0000256" key="5">
    <source>
        <dbReference type="ARBA" id="ARBA00022989"/>
    </source>
</evidence>
<dbReference type="PROSITE" id="PS50928">
    <property type="entry name" value="ABC_TM1"/>
    <property type="match status" value="1"/>
</dbReference>
<evidence type="ECO:0000313" key="11">
    <source>
        <dbReference type="Proteomes" id="UP001596056"/>
    </source>
</evidence>
<feature type="signal peptide" evidence="8">
    <location>
        <begin position="1"/>
        <end position="29"/>
    </location>
</feature>
<evidence type="ECO:0000256" key="2">
    <source>
        <dbReference type="ARBA" id="ARBA00022448"/>
    </source>
</evidence>
<dbReference type="PANTHER" id="PTHR30151">
    <property type="entry name" value="ALKANE SULFONATE ABC TRANSPORTER-RELATED, MEMBRANE SUBUNIT"/>
    <property type="match status" value="1"/>
</dbReference>
<evidence type="ECO:0000256" key="8">
    <source>
        <dbReference type="SAM" id="SignalP"/>
    </source>
</evidence>
<keyword evidence="11" id="KW-1185">Reference proteome</keyword>
<dbReference type="SUPFAM" id="SSF161098">
    <property type="entry name" value="MetI-like"/>
    <property type="match status" value="1"/>
</dbReference>
<evidence type="ECO:0000256" key="3">
    <source>
        <dbReference type="ARBA" id="ARBA00022475"/>
    </source>
</evidence>
<comment type="similarity">
    <text evidence="7">Belongs to the binding-protein-dependent transport system permease family.</text>
</comment>
<dbReference type="Pfam" id="PF00528">
    <property type="entry name" value="BPD_transp_1"/>
    <property type="match status" value="1"/>
</dbReference>
<comment type="subcellular location">
    <subcellularLocation>
        <location evidence="1 7">Cell membrane</location>
        <topology evidence="1 7">Multi-pass membrane protein</topology>
    </subcellularLocation>
</comment>
<evidence type="ECO:0000256" key="4">
    <source>
        <dbReference type="ARBA" id="ARBA00022692"/>
    </source>
</evidence>
<feature type="transmembrane region" description="Helical" evidence="7">
    <location>
        <begin position="65"/>
        <end position="83"/>
    </location>
</feature>
<keyword evidence="3" id="KW-1003">Cell membrane</keyword>
<feature type="transmembrane region" description="Helical" evidence="7">
    <location>
        <begin position="95"/>
        <end position="115"/>
    </location>
</feature>
<keyword evidence="6 7" id="KW-0472">Membrane</keyword>
<keyword evidence="4 7" id="KW-0812">Transmembrane</keyword>
<feature type="chain" id="PRO_5046911019" evidence="8">
    <location>
        <begin position="30"/>
        <end position="252"/>
    </location>
</feature>
<evidence type="ECO:0000259" key="9">
    <source>
        <dbReference type="PROSITE" id="PS50928"/>
    </source>
</evidence>
<dbReference type="PANTHER" id="PTHR30151:SF38">
    <property type="entry name" value="ALIPHATIC SULFONATES TRANSPORT PERMEASE PROTEIN SSUC-RELATED"/>
    <property type="match status" value="1"/>
</dbReference>
<dbReference type="InterPro" id="IPR035906">
    <property type="entry name" value="MetI-like_sf"/>
</dbReference>
<protein>
    <submittedName>
        <fullName evidence="10">ABC transporter permease</fullName>
    </submittedName>
</protein>
<organism evidence="10 11">
    <name type="scientific">Rubellimicrobium aerolatum</name>
    <dbReference type="NCBI Taxonomy" id="490979"/>
    <lineage>
        <taxon>Bacteria</taxon>
        <taxon>Pseudomonadati</taxon>
        <taxon>Pseudomonadota</taxon>
        <taxon>Alphaproteobacteria</taxon>
        <taxon>Rhodobacterales</taxon>
        <taxon>Roseobacteraceae</taxon>
        <taxon>Rubellimicrobium</taxon>
    </lineage>
</organism>
<keyword evidence="8" id="KW-0732">Signal</keyword>
<comment type="caution">
    <text evidence="10">The sequence shown here is derived from an EMBL/GenBank/DDBJ whole genome shotgun (WGS) entry which is preliminary data.</text>
</comment>
<accession>A0ABW0S9C4</accession>
<dbReference type="EMBL" id="JBHSNA010000002">
    <property type="protein sequence ID" value="MFC5565474.1"/>
    <property type="molecule type" value="Genomic_DNA"/>
</dbReference>
<dbReference type="Gene3D" id="1.10.3720.10">
    <property type="entry name" value="MetI-like"/>
    <property type="match status" value="1"/>
</dbReference>